<sequence>MSALILAYDGTLQFPDGSPACDIGVEPSNVGLTILGDNFLCSACVVYDIDAKQIGLAQAKPNGPANSSISRYRPMAFLAPQEPTPSYPSLHNQVRQHRQRLDHQRALQVKQLPHAPQRSRVRCHEVL</sequence>
<comment type="caution">
    <text evidence="2">The sequence shown here is derived from an EMBL/GenBank/DDBJ whole genome shotgun (WGS) entry which is preliminary data.</text>
</comment>
<evidence type="ECO:0000313" key="2">
    <source>
        <dbReference type="EMBL" id="KAL2054879.1"/>
    </source>
</evidence>
<protein>
    <recommendedName>
        <fullName evidence="1">Peptidase A1 domain-containing protein</fullName>
    </recommendedName>
</protein>
<dbReference type="EMBL" id="JBHFEH010000013">
    <property type="protein sequence ID" value="KAL2054879.1"/>
    <property type="molecule type" value="Genomic_DNA"/>
</dbReference>
<gene>
    <name evidence="2" type="ORF">ABVK25_004701</name>
</gene>
<dbReference type="SUPFAM" id="SSF50630">
    <property type="entry name" value="Acid proteases"/>
    <property type="match status" value="1"/>
</dbReference>
<accession>A0ABR4BAK3</accession>
<reference evidence="2 3" key="1">
    <citation type="submission" date="2024-09" db="EMBL/GenBank/DDBJ databases">
        <title>Rethinking Asexuality: The Enigmatic Case of Functional Sexual Genes in Lepraria (Stereocaulaceae).</title>
        <authorList>
            <person name="Doellman M."/>
            <person name="Sun Y."/>
            <person name="Barcenas-Pena A."/>
            <person name="Lumbsch H.T."/>
            <person name="Grewe F."/>
        </authorList>
    </citation>
    <scope>NUCLEOTIDE SEQUENCE [LARGE SCALE GENOMIC DNA]</scope>
    <source>
        <strain evidence="2 3">Grewe 0041</strain>
    </source>
</reference>
<feature type="domain" description="Peptidase A1" evidence="1">
    <location>
        <begin position="1"/>
        <end position="57"/>
    </location>
</feature>
<name>A0ABR4BAK3_9LECA</name>
<dbReference type="PROSITE" id="PS51767">
    <property type="entry name" value="PEPTIDASE_A1"/>
    <property type="match status" value="1"/>
</dbReference>
<proteinExistence type="predicted"/>
<keyword evidence="3" id="KW-1185">Reference proteome</keyword>
<evidence type="ECO:0000313" key="3">
    <source>
        <dbReference type="Proteomes" id="UP001590951"/>
    </source>
</evidence>
<dbReference type="InterPro" id="IPR033121">
    <property type="entry name" value="PEPTIDASE_A1"/>
</dbReference>
<dbReference type="Proteomes" id="UP001590951">
    <property type="component" value="Unassembled WGS sequence"/>
</dbReference>
<dbReference type="Pfam" id="PF00026">
    <property type="entry name" value="Asp"/>
    <property type="match status" value="1"/>
</dbReference>
<dbReference type="Gene3D" id="2.40.70.10">
    <property type="entry name" value="Acid Proteases"/>
    <property type="match status" value="1"/>
</dbReference>
<dbReference type="InterPro" id="IPR021109">
    <property type="entry name" value="Peptidase_aspartic_dom_sf"/>
</dbReference>
<organism evidence="2 3">
    <name type="scientific">Lepraria finkii</name>
    <dbReference type="NCBI Taxonomy" id="1340010"/>
    <lineage>
        <taxon>Eukaryota</taxon>
        <taxon>Fungi</taxon>
        <taxon>Dikarya</taxon>
        <taxon>Ascomycota</taxon>
        <taxon>Pezizomycotina</taxon>
        <taxon>Lecanoromycetes</taxon>
        <taxon>OSLEUM clade</taxon>
        <taxon>Lecanoromycetidae</taxon>
        <taxon>Lecanorales</taxon>
        <taxon>Lecanorineae</taxon>
        <taxon>Stereocaulaceae</taxon>
        <taxon>Lepraria</taxon>
    </lineage>
</organism>
<evidence type="ECO:0000259" key="1">
    <source>
        <dbReference type="PROSITE" id="PS51767"/>
    </source>
</evidence>